<dbReference type="GO" id="GO:0016787">
    <property type="term" value="F:hydrolase activity"/>
    <property type="evidence" value="ECO:0007669"/>
    <property type="project" value="UniProtKB-KW"/>
</dbReference>
<sequence length="342" mass="36536">MHTHCDIDTMHTHCQRRCLMGRRFRRVAAVGLAATAVLAGVGAYLLRDPSPVGYWRSAAARATYLERYDRAFRDLPAPAETRDVRTGFGVVRAYRFGTPRPGTAPILLVPGRSSGVPMWADVLARLQDREVYAVDALGDAGMSVQDRPLAGVEDQATWLAETMTTLGLSRAHLVGHSFGAWTAANFAARYPGRVATLTLWEPVLVFAGMRWQMYAATLPSALPFLPESWRRKGLASIGGADGADVTAGPVGAMIDAGAAGYRAALPMPVQLDDAALARLTMPVFVGLGGGSAVTDTAAAAARARTLPDATVRVWPDGTHSLPMEYSDELLAELSTLQARHPA</sequence>
<organism evidence="3 4">
    <name type="scientific">Tsukamurella asaccharolytica</name>
    <dbReference type="NCBI Taxonomy" id="2592067"/>
    <lineage>
        <taxon>Bacteria</taxon>
        <taxon>Bacillati</taxon>
        <taxon>Actinomycetota</taxon>
        <taxon>Actinomycetes</taxon>
        <taxon>Mycobacteriales</taxon>
        <taxon>Tsukamurellaceae</taxon>
        <taxon>Tsukamurella</taxon>
    </lineage>
</organism>
<dbReference type="AlphaFoldDB" id="A0A5C5R898"/>
<dbReference type="InterPro" id="IPR050266">
    <property type="entry name" value="AB_hydrolase_sf"/>
</dbReference>
<proteinExistence type="predicted"/>
<dbReference type="EMBL" id="VIGW01000008">
    <property type="protein sequence ID" value="TWS18553.1"/>
    <property type="molecule type" value="Genomic_DNA"/>
</dbReference>
<dbReference type="Gene3D" id="3.40.50.1820">
    <property type="entry name" value="alpha/beta hydrolase"/>
    <property type="match status" value="1"/>
</dbReference>
<reference evidence="3 4" key="1">
    <citation type="submission" date="2019-06" db="EMBL/GenBank/DDBJ databases">
        <title>Tsukamurella conjunctivitidis sp. nov., Tsukamurella assacharolytica sp. nov. and Tsukamurella sputae sp. nov. isolated from patients with conjunctivitis, bacteraemia (lymphoma) and respiratory infection (sputum) in Hong Kong.</title>
        <authorList>
            <person name="Teng J.L.L."/>
            <person name="Lee H.H."/>
            <person name="Fong J.Y.H."/>
            <person name="Fok K.M.N."/>
            <person name="Lau S.K.P."/>
            <person name="Woo P.C.Y."/>
        </authorList>
    </citation>
    <scope>NUCLEOTIDE SEQUENCE [LARGE SCALE GENOMIC DNA]</scope>
    <source>
        <strain evidence="3 4">HKU71</strain>
    </source>
</reference>
<evidence type="ECO:0000259" key="2">
    <source>
        <dbReference type="Pfam" id="PF00561"/>
    </source>
</evidence>
<dbReference type="GO" id="GO:0016020">
    <property type="term" value="C:membrane"/>
    <property type="evidence" value="ECO:0007669"/>
    <property type="project" value="TreeGrafter"/>
</dbReference>
<feature type="domain" description="AB hydrolase-1" evidence="2">
    <location>
        <begin position="105"/>
        <end position="225"/>
    </location>
</feature>
<keyword evidence="3" id="KW-0378">Hydrolase</keyword>
<dbReference type="InterPro" id="IPR029058">
    <property type="entry name" value="AB_hydrolase_fold"/>
</dbReference>
<dbReference type="PANTHER" id="PTHR43798">
    <property type="entry name" value="MONOACYLGLYCEROL LIPASE"/>
    <property type="match status" value="1"/>
</dbReference>
<evidence type="ECO:0000313" key="4">
    <source>
        <dbReference type="Proteomes" id="UP000317291"/>
    </source>
</evidence>
<gene>
    <name evidence="3" type="ORF">FK529_14640</name>
</gene>
<dbReference type="PANTHER" id="PTHR43798:SF33">
    <property type="entry name" value="HYDROLASE, PUTATIVE (AFU_ORTHOLOGUE AFUA_2G14860)-RELATED"/>
    <property type="match status" value="1"/>
</dbReference>
<keyword evidence="1" id="KW-0812">Transmembrane</keyword>
<feature type="transmembrane region" description="Helical" evidence="1">
    <location>
        <begin position="27"/>
        <end position="46"/>
    </location>
</feature>
<dbReference type="Pfam" id="PF00561">
    <property type="entry name" value="Abhydrolase_1"/>
    <property type="match status" value="1"/>
</dbReference>
<keyword evidence="1" id="KW-1133">Transmembrane helix</keyword>
<evidence type="ECO:0000256" key="1">
    <source>
        <dbReference type="SAM" id="Phobius"/>
    </source>
</evidence>
<accession>A0A5C5R898</accession>
<keyword evidence="1" id="KW-0472">Membrane</keyword>
<dbReference type="SUPFAM" id="SSF53474">
    <property type="entry name" value="alpha/beta-Hydrolases"/>
    <property type="match status" value="1"/>
</dbReference>
<dbReference type="Proteomes" id="UP000317291">
    <property type="component" value="Unassembled WGS sequence"/>
</dbReference>
<evidence type="ECO:0000313" key="3">
    <source>
        <dbReference type="EMBL" id="TWS18553.1"/>
    </source>
</evidence>
<dbReference type="InterPro" id="IPR000073">
    <property type="entry name" value="AB_hydrolase_1"/>
</dbReference>
<name>A0A5C5R898_9ACTN</name>
<protein>
    <submittedName>
        <fullName evidence="3">Alpha/beta fold hydrolase</fullName>
    </submittedName>
</protein>
<comment type="caution">
    <text evidence="3">The sequence shown here is derived from an EMBL/GenBank/DDBJ whole genome shotgun (WGS) entry which is preliminary data.</text>
</comment>
<keyword evidence="4" id="KW-1185">Reference proteome</keyword>